<dbReference type="EMBL" id="AACS02000009">
    <property type="protein sequence ID" value="EFI27029.1"/>
    <property type="molecule type" value="Genomic_DNA"/>
</dbReference>
<dbReference type="AlphaFoldDB" id="D6RPS9"/>
<dbReference type="VEuPathDB" id="FungiDB:CC1G_15162"/>
<evidence type="ECO:0000313" key="3">
    <source>
        <dbReference type="Proteomes" id="UP000001861"/>
    </source>
</evidence>
<dbReference type="HOGENOM" id="CLU_2637975_0_0_1"/>
<comment type="caution">
    <text evidence="2">The sequence shown here is derived from an EMBL/GenBank/DDBJ whole genome shotgun (WGS) entry which is preliminary data.</text>
</comment>
<dbReference type="Proteomes" id="UP000001861">
    <property type="component" value="Unassembled WGS sequence"/>
</dbReference>
<proteinExistence type="predicted"/>
<sequence>MAQVVSPAVASGPGQNEGRCRSEMEMYLETGVGSSPEPSASSCNRTSGRWSQQPGSVCLPSDRRLTVTMRSSWIGET</sequence>
<accession>D6RPS9</accession>
<protein>
    <submittedName>
        <fullName evidence="2">Uncharacterized protein</fullName>
    </submittedName>
</protein>
<gene>
    <name evidence="2" type="ORF">CC1G_15162</name>
</gene>
<dbReference type="RefSeq" id="XP_002910523.1">
    <property type="nucleotide sequence ID" value="XM_002910477.1"/>
</dbReference>
<evidence type="ECO:0000256" key="1">
    <source>
        <dbReference type="SAM" id="MobiDB-lite"/>
    </source>
</evidence>
<reference evidence="2 3" key="1">
    <citation type="journal article" date="2010" name="Proc. Natl. Acad. Sci. U.S.A.">
        <title>Insights into evolution of multicellular fungi from the assembled chromosomes of the mushroom Coprinopsis cinerea (Coprinus cinereus).</title>
        <authorList>
            <person name="Stajich J.E."/>
            <person name="Wilke S.K."/>
            <person name="Ahren D."/>
            <person name="Au C.H."/>
            <person name="Birren B.W."/>
            <person name="Borodovsky M."/>
            <person name="Burns C."/>
            <person name="Canback B."/>
            <person name="Casselton L.A."/>
            <person name="Cheng C.K."/>
            <person name="Deng J."/>
            <person name="Dietrich F.S."/>
            <person name="Fargo D.C."/>
            <person name="Farman M.L."/>
            <person name="Gathman A.C."/>
            <person name="Goldberg J."/>
            <person name="Guigo R."/>
            <person name="Hoegger P.J."/>
            <person name="Hooker J.B."/>
            <person name="Huggins A."/>
            <person name="James T.Y."/>
            <person name="Kamada T."/>
            <person name="Kilaru S."/>
            <person name="Kodira C."/>
            <person name="Kues U."/>
            <person name="Kupfer D."/>
            <person name="Kwan H.S."/>
            <person name="Lomsadze A."/>
            <person name="Li W."/>
            <person name="Lilly W.W."/>
            <person name="Ma L.J."/>
            <person name="Mackey A.J."/>
            <person name="Manning G."/>
            <person name="Martin F."/>
            <person name="Muraguchi H."/>
            <person name="Natvig D.O."/>
            <person name="Palmerini H."/>
            <person name="Ramesh M.A."/>
            <person name="Rehmeyer C.J."/>
            <person name="Roe B.A."/>
            <person name="Shenoy N."/>
            <person name="Stanke M."/>
            <person name="Ter-Hovhannisyan V."/>
            <person name="Tunlid A."/>
            <person name="Velagapudi R."/>
            <person name="Vision T.J."/>
            <person name="Zeng Q."/>
            <person name="Zolan M.E."/>
            <person name="Pukkila P.J."/>
        </authorList>
    </citation>
    <scope>NUCLEOTIDE SEQUENCE [LARGE SCALE GENOMIC DNA]</scope>
    <source>
        <strain evidence="3">Okayama-7 / 130 / ATCC MYA-4618 / FGSC 9003</strain>
    </source>
</reference>
<organism evidence="2 3">
    <name type="scientific">Coprinopsis cinerea (strain Okayama-7 / 130 / ATCC MYA-4618 / FGSC 9003)</name>
    <name type="common">Inky cap fungus</name>
    <name type="synonym">Hormographiella aspergillata</name>
    <dbReference type="NCBI Taxonomy" id="240176"/>
    <lineage>
        <taxon>Eukaryota</taxon>
        <taxon>Fungi</taxon>
        <taxon>Dikarya</taxon>
        <taxon>Basidiomycota</taxon>
        <taxon>Agaricomycotina</taxon>
        <taxon>Agaricomycetes</taxon>
        <taxon>Agaricomycetidae</taxon>
        <taxon>Agaricales</taxon>
        <taxon>Agaricineae</taxon>
        <taxon>Psathyrellaceae</taxon>
        <taxon>Coprinopsis</taxon>
    </lineage>
</organism>
<dbReference type="KEGG" id="cci:CC1G_15162"/>
<dbReference type="InParanoid" id="D6RPS9"/>
<evidence type="ECO:0000313" key="2">
    <source>
        <dbReference type="EMBL" id="EFI27029.1"/>
    </source>
</evidence>
<feature type="region of interest" description="Disordered" evidence="1">
    <location>
        <begin position="30"/>
        <end position="57"/>
    </location>
</feature>
<name>D6RPS9_COPC7</name>
<feature type="compositionally biased region" description="Polar residues" evidence="1">
    <location>
        <begin position="32"/>
        <end position="55"/>
    </location>
</feature>
<keyword evidence="3" id="KW-1185">Reference proteome</keyword>
<dbReference type="GeneID" id="9378384"/>